<dbReference type="Gene3D" id="1.25.40.20">
    <property type="entry name" value="Ankyrin repeat-containing domain"/>
    <property type="match status" value="3"/>
</dbReference>
<feature type="repeat" description="ANK" evidence="3">
    <location>
        <begin position="392"/>
        <end position="424"/>
    </location>
</feature>
<feature type="repeat" description="ANK" evidence="3">
    <location>
        <begin position="464"/>
        <end position="497"/>
    </location>
</feature>
<dbReference type="PANTHER" id="PTHR24171:SF8">
    <property type="entry name" value="BRCA1-ASSOCIATED RING DOMAIN PROTEIN 1"/>
    <property type="match status" value="1"/>
</dbReference>
<evidence type="ECO:0000256" key="1">
    <source>
        <dbReference type="ARBA" id="ARBA00022737"/>
    </source>
</evidence>
<protein>
    <submittedName>
        <fullName evidence="4">Uncharacterized protein</fullName>
    </submittedName>
</protein>
<gene>
    <name evidence="4" type="ORF">TWF694_004674</name>
</gene>
<accession>A0AAV9WX45</accession>
<evidence type="ECO:0000256" key="3">
    <source>
        <dbReference type="PROSITE-ProRule" id="PRU00023"/>
    </source>
</evidence>
<sequence>MFYAQSMVYLVYVAKSIVAVAGLNGHPYQTWSGRTADVLNPMWLQDFLAIEPGIGPHCRTMIYGYNAGPNTTAGRGAAGYAMDFLSELWRARDELEHHRYLVFGYFGSRVFAAHNLPMETSETKRRIFSFGVPYRGPNVAEVEERVSSHSAMYDRIIPLLKLLRYEMTTGSADTDRFRDLLIDNDIQVVTFYETQAIREVLEEVFGGPRDSVGYNSSVVVPKKISIIGLSDELEEIYAAEGDHFTIIKFTNPRNRAYSTIIGVLRNFLQMRKNKTNETIAISRDEAELSEGDVLDTETPIELTKSNPRILKSVQNQTLRVAVHFGLYDLVRELLKAGVDADMDVGEGETLLLGDMTTMSDRALVTSTIVSNILKHRHLTDEDKDSMSEIIDSYTTPLALAIKRPDIRMIKLLVEAGADPNRRCPNSEHSGSERPLHLACILGDAEVTQYLLENGADINAMTEPGGYTPLHQAACYSGHGLTCGLLINSGADVNATTLLKCETPLHIAAKKGNMVVVSDLVAAGASITATSNDGSTALHAAVEAGNVDVVAFLLRSGGNGDFIDFQNYQGWTALHQAVEQQNTKIIRILLDKGANLEIKTKRGLTAYRLAQKHNNASIRFLLRSEEKNRENSGGPRLG</sequence>
<dbReference type="PRINTS" id="PR01415">
    <property type="entry name" value="ANKYRIN"/>
</dbReference>
<dbReference type="SMART" id="SM00248">
    <property type="entry name" value="ANK"/>
    <property type="match status" value="7"/>
</dbReference>
<comment type="caution">
    <text evidence="4">The sequence shown here is derived from an EMBL/GenBank/DDBJ whole genome shotgun (WGS) entry which is preliminary data.</text>
</comment>
<dbReference type="PROSITE" id="PS50297">
    <property type="entry name" value="ANK_REP_REGION"/>
    <property type="match status" value="6"/>
</dbReference>
<keyword evidence="1" id="KW-0677">Repeat</keyword>
<keyword evidence="2 3" id="KW-0040">ANK repeat</keyword>
<feature type="repeat" description="ANK" evidence="3">
    <location>
        <begin position="568"/>
        <end position="600"/>
    </location>
</feature>
<dbReference type="Pfam" id="PF12796">
    <property type="entry name" value="Ank_2"/>
    <property type="match status" value="2"/>
</dbReference>
<feature type="repeat" description="ANK" evidence="3">
    <location>
        <begin position="532"/>
        <end position="564"/>
    </location>
</feature>
<dbReference type="InterPro" id="IPR002110">
    <property type="entry name" value="Ankyrin_rpt"/>
</dbReference>
<dbReference type="PROSITE" id="PS50088">
    <property type="entry name" value="ANK_REPEAT"/>
    <property type="match status" value="6"/>
</dbReference>
<dbReference type="Proteomes" id="UP001365542">
    <property type="component" value="Unassembled WGS sequence"/>
</dbReference>
<name>A0AAV9WX45_9PEZI</name>
<keyword evidence="5" id="KW-1185">Reference proteome</keyword>
<dbReference type="InterPro" id="IPR036770">
    <property type="entry name" value="Ankyrin_rpt-contain_sf"/>
</dbReference>
<dbReference type="Pfam" id="PF00023">
    <property type="entry name" value="Ank"/>
    <property type="match status" value="2"/>
</dbReference>
<proteinExistence type="predicted"/>
<evidence type="ECO:0000313" key="5">
    <source>
        <dbReference type="Proteomes" id="UP001365542"/>
    </source>
</evidence>
<dbReference type="EMBL" id="JAVHJO010000015">
    <property type="protein sequence ID" value="KAK6527693.1"/>
    <property type="molecule type" value="Genomic_DNA"/>
</dbReference>
<dbReference type="AlphaFoldDB" id="A0AAV9WX45"/>
<evidence type="ECO:0000256" key="2">
    <source>
        <dbReference type="ARBA" id="ARBA00023043"/>
    </source>
</evidence>
<dbReference type="PANTHER" id="PTHR24171">
    <property type="entry name" value="ANKYRIN REPEAT DOMAIN-CONTAINING PROTEIN 39-RELATED"/>
    <property type="match status" value="1"/>
</dbReference>
<reference evidence="4 5" key="1">
    <citation type="submission" date="2019-10" db="EMBL/GenBank/DDBJ databases">
        <authorList>
            <person name="Palmer J.M."/>
        </authorList>
    </citation>
    <scope>NUCLEOTIDE SEQUENCE [LARGE SCALE GENOMIC DNA]</scope>
    <source>
        <strain evidence="4 5">TWF694</strain>
    </source>
</reference>
<organism evidence="4 5">
    <name type="scientific">Orbilia ellipsospora</name>
    <dbReference type="NCBI Taxonomy" id="2528407"/>
    <lineage>
        <taxon>Eukaryota</taxon>
        <taxon>Fungi</taxon>
        <taxon>Dikarya</taxon>
        <taxon>Ascomycota</taxon>
        <taxon>Pezizomycotina</taxon>
        <taxon>Orbiliomycetes</taxon>
        <taxon>Orbiliales</taxon>
        <taxon>Orbiliaceae</taxon>
        <taxon>Orbilia</taxon>
    </lineage>
</organism>
<dbReference type="SUPFAM" id="SSF48403">
    <property type="entry name" value="Ankyrin repeat"/>
    <property type="match status" value="1"/>
</dbReference>
<evidence type="ECO:0000313" key="4">
    <source>
        <dbReference type="EMBL" id="KAK6527693.1"/>
    </source>
</evidence>
<feature type="repeat" description="ANK" evidence="3">
    <location>
        <begin position="499"/>
        <end position="531"/>
    </location>
</feature>
<feature type="repeat" description="ANK" evidence="3">
    <location>
        <begin position="430"/>
        <end position="462"/>
    </location>
</feature>